<organism evidence="1 2">
    <name type="scientific">Ixodes persulcatus</name>
    <name type="common">Taiga tick</name>
    <dbReference type="NCBI Taxonomy" id="34615"/>
    <lineage>
        <taxon>Eukaryota</taxon>
        <taxon>Metazoa</taxon>
        <taxon>Ecdysozoa</taxon>
        <taxon>Arthropoda</taxon>
        <taxon>Chelicerata</taxon>
        <taxon>Arachnida</taxon>
        <taxon>Acari</taxon>
        <taxon>Parasitiformes</taxon>
        <taxon>Ixodida</taxon>
        <taxon>Ixodoidea</taxon>
        <taxon>Ixodidae</taxon>
        <taxon>Ixodinae</taxon>
        <taxon>Ixodes</taxon>
    </lineage>
</organism>
<name>A0AC60PVW0_IXOPE</name>
<accession>A0AC60PVW0</accession>
<feature type="non-terminal residue" evidence="1">
    <location>
        <position position="1"/>
    </location>
</feature>
<dbReference type="EMBL" id="JABSTQ010009946">
    <property type="protein sequence ID" value="KAG0424692.1"/>
    <property type="molecule type" value="Genomic_DNA"/>
</dbReference>
<gene>
    <name evidence="1" type="ORF">HPB47_028101</name>
</gene>
<keyword evidence="2" id="KW-1185">Reference proteome</keyword>
<proteinExistence type="predicted"/>
<protein>
    <submittedName>
        <fullName evidence="1">Uncharacterized protein</fullName>
    </submittedName>
</protein>
<dbReference type="Proteomes" id="UP000805193">
    <property type="component" value="Unassembled WGS sequence"/>
</dbReference>
<comment type="caution">
    <text evidence="1">The sequence shown here is derived from an EMBL/GenBank/DDBJ whole genome shotgun (WGS) entry which is preliminary data.</text>
</comment>
<sequence length="233" mass="25231">CGGRKPREPATAVALRDGVSPKELAGRGSDVFFPQPVQHDSECYTPVHPVPERNGMASPYSLHELEAALDKVNSRSAPGPYNITVGQICNLPTALKETALAEINQNMGEEAQARREDFARRRLLFFSDVFWASGTLFWTNDRTWALASDQSDLARVPPPPEVGVMKPPGQVPKSKTPQATATRLARSSSARCRSGRELSRAASQEVVLGLGTGDSYPVRGRTCPSTVVEGGFR</sequence>
<evidence type="ECO:0000313" key="1">
    <source>
        <dbReference type="EMBL" id="KAG0424692.1"/>
    </source>
</evidence>
<reference evidence="1 2" key="1">
    <citation type="journal article" date="2020" name="Cell">
        <title>Large-Scale Comparative Analyses of Tick Genomes Elucidate Their Genetic Diversity and Vector Capacities.</title>
        <authorList>
            <consortium name="Tick Genome and Microbiome Consortium (TIGMIC)"/>
            <person name="Jia N."/>
            <person name="Wang J."/>
            <person name="Shi W."/>
            <person name="Du L."/>
            <person name="Sun Y."/>
            <person name="Zhan W."/>
            <person name="Jiang J.F."/>
            <person name="Wang Q."/>
            <person name="Zhang B."/>
            <person name="Ji P."/>
            <person name="Bell-Sakyi L."/>
            <person name="Cui X.M."/>
            <person name="Yuan T.T."/>
            <person name="Jiang B.G."/>
            <person name="Yang W.F."/>
            <person name="Lam T.T."/>
            <person name="Chang Q.C."/>
            <person name="Ding S.J."/>
            <person name="Wang X.J."/>
            <person name="Zhu J.G."/>
            <person name="Ruan X.D."/>
            <person name="Zhao L."/>
            <person name="Wei J.T."/>
            <person name="Ye R.Z."/>
            <person name="Que T.C."/>
            <person name="Du C.H."/>
            <person name="Zhou Y.H."/>
            <person name="Cheng J.X."/>
            <person name="Dai P.F."/>
            <person name="Guo W.B."/>
            <person name="Han X.H."/>
            <person name="Huang E.J."/>
            <person name="Li L.F."/>
            <person name="Wei W."/>
            <person name="Gao Y.C."/>
            <person name="Liu J.Z."/>
            <person name="Shao H.Z."/>
            <person name="Wang X."/>
            <person name="Wang C.C."/>
            <person name="Yang T.C."/>
            <person name="Huo Q.B."/>
            <person name="Li W."/>
            <person name="Chen H.Y."/>
            <person name="Chen S.E."/>
            <person name="Zhou L.G."/>
            <person name="Ni X.B."/>
            <person name="Tian J.H."/>
            <person name="Sheng Y."/>
            <person name="Liu T."/>
            <person name="Pan Y.S."/>
            <person name="Xia L.Y."/>
            <person name="Li J."/>
            <person name="Zhao F."/>
            <person name="Cao W.C."/>
        </authorList>
    </citation>
    <scope>NUCLEOTIDE SEQUENCE [LARGE SCALE GENOMIC DNA]</scope>
    <source>
        <strain evidence="1">Iper-2018</strain>
    </source>
</reference>
<evidence type="ECO:0000313" key="2">
    <source>
        <dbReference type="Proteomes" id="UP000805193"/>
    </source>
</evidence>